<gene>
    <name evidence="1" type="ORF">TRIUR3_16184</name>
</gene>
<accession>M7YYE0</accession>
<dbReference type="EMBL" id="KD165875">
    <property type="protein sequence ID" value="EMS55843.1"/>
    <property type="molecule type" value="Genomic_DNA"/>
</dbReference>
<organism evidence="1">
    <name type="scientific">Triticum urartu</name>
    <name type="common">Red wild einkorn</name>
    <name type="synonym">Crithodium urartu</name>
    <dbReference type="NCBI Taxonomy" id="4572"/>
    <lineage>
        <taxon>Eukaryota</taxon>
        <taxon>Viridiplantae</taxon>
        <taxon>Streptophyta</taxon>
        <taxon>Embryophyta</taxon>
        <taxon>Tracheophyta</taxon>
        <taxon>Spermatophyta</taxon>
        <taxon>Magnoliopsida</taxon>
        <taxon>Liliopsida</taxon>
        <taxon>Poales</taxon>
        <taxon>Poaceae</taxon>
        <taxon>BOP clade</taxon>
        <taxon>Pooideae</taxon>
        <taxon>Triticodae</taxon>
        <taxon>Triticeae</taxon>
        <taxon>Triticinae</taxon>
        <taxon>Triticum</taxon>
    </lineage>
</organism>
<protein>
    <submittedName>
        <fullName evidence="1">Uncharacterized protein</fullName>
    </submittedName>
</protein>
<proteinExistence type="predicted"/>
<evidence type="ECO:0000313" key="1">
    <source>
        <dbReference type="EMBL" id="EMS55843.1"/>
    </source>
</evidence>
<sequence length="179" mass="20245">MVKVTLLHQSDQVVIGLDKPLQWRSLSSESFFFGPQSADGVGKALVLKPARVTDQISLNHDELEEEILPCMTRSDYNLGWVMQWRSVESDRTAVIVPEGAGWRKYNRLMASRCLRLGHLPKSSLPPACCPSSPTLLAKMHIFLCLKLIKYVGEHTFVAAGKRWRGQWKEDGHAMLRETD</sequence>
<dbReference type="AlphaFoldDB" id="M7YYE0"/>
<name>M7YYE0_TRIUA</name>
<reference evidence="1" key="1">
    <citation type="journal article" date="2013" name="Nature">
        <title>Draft genome of the wheat A-genome progenitor Triticum urartu.</title>
        <authorList>
            <person name="Ling H.Q."/>
            <person name="Zhao S."/>
            <person name="Liu D."/>
            <person name="Wang J."/>
            <person name="Sun H."/>
            <person name="Zhang C."/>
            <person name="Fan H."/>
            <person name="Li D."/>
            <person name="Dong L."/>
            <person name="Tao Y."/>
            <person name="Gao C."/>
            <person name="Wu H."/>
            <person name="Li Y."/>
            <person name="Cui Y."/>
            <person name="Guo X."/>
            <person name="Zheng S."/>
            <person name="Wang B."/>
            <person name="Yu K."/>
            <person name="Liang Q."/>
            <person name="Yang W."/>
            <person name="Lou X."/>
            <person name="Chen J."/>
            <person name="Feng M."/>
            <person name="Jian J."/>
            <person name="Zhang X."/>
            <person name="Luo G."/>
            <person name="Jiang Y."/>
            <person name="Liu J."/>
            <person name="Wang Z."/>
            <person name="Sha Y."/>
            <person name="Zhang B."/>
            <person name="Wu H."/>
            <person name="Tang D."/>
            <person name="Shen Q."/>
            <person name="Xue P."/>
            <person name="Zou S."/>
            <person name="Wang X."/>
            <person name="Liu X."/>
            <person name="Wang F."/>
            <person name="Yang Y."/>
            <person name="An X."/>
            <person name="Dong Z."/>
            <person name="Zhang K."/>
            <person name="Zhang X."/>
            <person name="Luo M.C."/>
            <person name="Dvorak J."/>
            <person name="Tong Y."/>
            <person name="Wang J."/>
            <person name="Yang H."/>
            <person name="Li Z."/>
            <person name="Wang D."/>
            <person name="Zhang A."/>
            <person name="Wang J."/>
        </authorList>
    </citation>
    <scope>NUCLEOTIDE SEQUENCE</scope>
</reference>